<accession>A0A0E9XNP3</accession>
<protein>
    <submittedName>
        <fullName evidence="1">Uncharacterized protein</fullName>
    </submittedName>
</protein>
<proteinExistence type="predicted"/>
<sequence>MMEVSVNHLLLQFHLPRSLLSILSKIFINHLGSFGGRFVFLTYCTPHGSKCTLQGWFFMGFFFK</sequence>
<evidence type="ECO:0000313" key="1">
    <source>
        <dbReference type="EMBL" id="JAI03314.1"/>
    </source>
</evidence>
<dbReference type="AlphaFoldDB" id="A0A0E9XNP3"/>
<name>A0A0E9XNP3_ANGAN</name>
<dbReference type="EMBL" id="GBXM01005264">
    <property type="protein sequence ID" value="JAI03314.1"/>
    <property type="molecule type" value="Transcribed_RNA"/>
</dbReference>
<reference evidence="1" key="1">
    <citation type="submission" date="2014-11" db="EMBL/GenBank/DDBJ databases">
        <authorList>
            <person name="Amaro Gonzalez C."/>
        </authorList>
    </citation>
    <scope>NUCLEOTIDE SEQUENCE</scope>
</reference>
<reference evidence="1" key="2">
    <citation type="journal article" date="2015" name="Fish Shellfish Immunol.">
        <title>Early steps in the European eel (Anguilla anguilla)-Vibrio vulnificus interaction in the gills: Role of the RtxA13 toxin.</title>
        <authorList>
            <person name="Callol A."/>
            <person name="Pajuelo D."/>
            <person name="Ebbesson L."/>
            <person name="Teles M."/>
            <person name="MacKenzie S."/>
            <person name="Amaro C."/>
        </authorList>
    </citation>
    <scope>NUCLEOTIDE SEQUENCE</scope>
</reference>
<organism evidence="1">
    <name type="scientific">Anguilla anguilla</name>
    <name type="common">European freshwater eel</name>
    <name type="synonym">Muraena anguilla</name>
    <dbReference type="NCBI Taxonomy" id="7936"/>
    <lineage>
        <taxon>Eukaryota</taxon>
        <taxon>Metazoa</taxon>
        <taxon>Chordata</taxon>
        <taxon>Craniata</taxon>
        <taxon>Vertebrata</taxon>
        <taxon>Euteleostomi</taxon>
        <taxon>Actinopterygii</taxon>
        <taxon>Neopterygii</taxon>
        <taxon>Teleostei</taxon>
        <taxon>Anguilliformes</taxon>
        <taxon>Anguillidae</taxon>
        <taxon>Anguilla</taxon>
    </lineage>
</organism>